<dbReference type="EMBL" id="UFVR01000004">
    <property type="protein sequence ID" value="SUX48771.1"/>
    <property type="molecule type" value="Genomic_DNA"/>
</dbReference>
<name>A0A381FRI2_9FLAO</name>
<evidence type="ECO:0000313" key="2">
    <source>
        <dbReference type="EMBL" id="SUX48771.1"/>
    </source>
</evidence>
<proteinExistence type="predicted"/>
<sequence length="99" mass="10946">MAIIVNDKNGSTAEQFLLSAKQSRKVKLFGVTTAGVLDISNMNFAESPDGEFTLGYCISKSYRLPNMPIDGRGIMPDYFIDSSIADSEWLSFVQKTIEN</sequence>
<gene>
    <name evidence="2" type="ORF">NCTC13532_04382</name>
</gene>
<accession>A0A381FRI2</accession>
<reference evidence="2 3" key="1">
    <citation type="submission" date="2018-06" db="EMBL/GenBank/DDBJ databases">
        <authorList>
            <consortium name="Pathogen Informatics"/>
            <person name="Doyle S."/>
        </authorList>
    </citation>
    <scope>NUCLEOTIDE SEQUENCE [LARGE SCALE GENOMIC DNA]</scope>
    <source>
        <strain evidence="2 3">NCTC13532</strain>
    </source>
</reference>
<organism evidence="2 3">
    <name type="scientific">Chryseobacterium indoltheticum</name>
    <dbReference type="NCBI Taxonomy" id="254"/>
    <lineage>
        <taxon>Bacteria</taxon>
        <taxon>Pseudomonadati</taxon>
        <taxon>Bacteroidota</taxon>
        <taxon>Flavobacteriia</taxon>
        <taxon>Flavobacteriales</taxon>
        <taxon>Weeksellaceae</taxon>
        <taxon>Chryseobacterium group</taxon>
        <taxon>Chryseobacterium</taxon>
    </lineage>
</organism>
<evidence type="ECO:0000259" key="1">
    <source>
        <dbReference type="Pfam" id="PF03572"/>
    </source>
</evidence>
<dbReference type="SUPFAM" id="SSF52096">
    <property type="entry name" value="ClpP/crotonase"/>
    <property type="match status" value="1"/>
</dbReference>
<dbReference type="RefSeq" id="WP_115621777.1">
    <property type="nucleotide sequence ID" value="NZ_UFVR01000004.1"/>
</dbReference>
<dbReference type="Proteomes" id="UP000254282">
    <property type="component" value="Unassembled WGS sequence"/>
</dbReference>
<feature type="domain" description="Tail specific protease" evidence="1">
    <location>
        <begin position="1"/>
        <end position="78"/>
    </location>
</feature>
<evidence type="ECO:0000313" key="3">
    <source>
        <dbReference type="Proteomes" id="UP000254282"/>
    </source>
</evidence>
<protein>
    <recommendedName>
        <fullName evidence="1">Tail specific protease domain-containing protein</fullName>
    </recommendedName>
</protein>
<dbReference type="InterPro" id="IPR029045">
    <property type="entry name" value="ClpP/crotonase-like_dom_sf"/>
</dbReference>
<dbReference type="Pfam" id="PF03572">
    <property type="entry name" value="Peptidase_S41"/>
    <property type="match status" value="1"/>
</dbReference>
<dbReference type="Gene3D" id="3.90.226.10">
    <property type="entry name" value="2-enoyl-CoA Hydratase, Chain A, domain 1"/>
    <property type="match status" value="1"/>
</dbReference>
<dbReference type="AlphaFoldDB" id="A0A381FRI2"/>
<dbReference type="InterPro" id="IPR005151">
    <property type="entry name" value="Tail-specific_protease"/>
</dbReference>